<feature type="chain" id="PRO_5041980157" description="Apple domain-containing protein" evidence="2">
    <location>
        <begin position="16"/>
        <end position="419"/>
    </location>
</feature>
<protein>
    <recommendedName>
        <fullName evidence="5">Apple domain-containing protein</fullName>
    </recommendedName>
</protein>
<evidence type="ECO:0000256" key="1">
    <source>
        <dbReference type="SAM" id="Phobius"/>
    </source>
</evidence>
<keyword evidence="4" id="KW-1185">Reference proteome</keyword>
<organism evidence="3 4">
    <name type="scientific">Lasiosphaeria ovina</name>
    <dbReference type="NCBI Taxonomy" id="92902"/>
    <lineage>
        <taxon>Eukaryota</taxon>
        <taxon>Fungi</taxon>
        <taxon>Dikarya</taxon>
        <taxon>Ascomycota</taxon>
        <taxon>Pezizomycotina</taxon>
        <taxon>Sordariomycetes</taxon>
        <taxon>Sordariomycetidae</taxon>
        <taxon>Sordariales</taxon>
        <taxon>Lasiosphaeriaceae</taxon>
        <taxon>Lasiosphaeria</taxon>
    </lineage>
</organism>
<name>A0AAE0NLA2_9PEZI</name>
<dbReference type="EMBL" id="JAULSN010000001">
    <property type="protein sequence ID" value="KAK3383535.1"/>
    <property type="molecule type" value="Genomic_DNA"/>
</dbReference>
<accession>A0AAE0NLA2</accession>
<reference evidence="3" key="1">
    <citation type="journal article" date="2023" name="Mol. Phylogenet. Evol.">
        <title>Genome-scale phylogeny and comparative genomics of the fungal order Sordariales.</title>
        <authorList>
            <person name="Hensen N."/>
            <person name="Bonometti L."/>
            <person name="Westerberg I."/>
            <person name="Brannstrom I.O."/>
            <person name="Guillou S."/>
            <person name="Cros-Aarteil S."/>
            <person name="Calhoun S."/>
            <person name="Haridas S."/>
            <person name="Kuo A."/>
            <person name="Mondo S."/>
            <person name="Pangilinan J."/>
            <person name="Riley R."/>
            <person name="LaButti K."/>
            <person name="Andreopoulos B."/>
            <person name="Lipzen A."/>
            <person name="Chen C."/>
            <person name="Yan M."/>
            <person name="Daum C."/>
            <person name="Ng V."/>
            <person name="Clum A."/>
            <person name="Steindorff A."/>
            <person name="Ohm R.A."/>
            <person name="Martin F."/>
            <person name="Silar P."/>
            <person name="Natvig D.O."/>
            <person name="Lalanne C."/>
            <person name="Gautier V."/>
            <person name="Ament-Velasquez S.L."/>
            <person name="Kruys A."/>
            <person name="Hutchinson M.I."/>
            <person name="Powell A.J."/>
            <person name="Barry K."/>
            <person name="Miller A.N."/>
            <person name="Grigoriev I.V."/>
            <person name="Debuchy R."/>
            <person name="Gladieux P."/>
            <person name="Hiltunen Thoren M."/>
            <person name="Johannesson H."/>
        </authorList>
    </citation>
    <scope>NUCLEOTIDE SEQUENCE</scope>
    <source>
        <strain evidence="3">CBS 958.72</strain>
    </source>
</reference>
<gene>
    <name evidence="3" type="ORF">B0T24DRAFT_52667</name>
</gene>
<dbReference type="Proteomes" id="UP001287356">
    <property type="component" value="Unassembled WGS sequence"/>
</dbReference>
<feature type="signal peptide" evidence="2">
    <location>
        <begin position="1"/>
        <end position="15"/>
    </location>
</feature>
<comment type="caution">
    <text evidence="3">The sequence shown here is derived from an EMBL/GenBank/DDBJ whole genome shotgun (WGS) entry which is preliminary data.</text>
</comment>
<proteinExistence type="predicted"/>
<evidence type="ECO:0008006" key="5">
    <source>
        <dbReference type="Google" id="ProtNLM"/>
    </source>
</evidence>
<evidence type="ECO:0000313" key="3">
    <source>
        <dbReference type="EMBL" id="KAK3383535.1"/>
    </source>
</evidence>
<keyword evidence="1" id="KW-0472">Membrane</keyword>
<keyword evidence="1" id="KW-0812">Transmembrane</keyword>
<feature type="transmembrane region" description="Helical" evidence="1">
    <location>
        <begin position="225"/>
        <end position="249"/>
    </location>
</feature>
<reference evidence="3" key="2">
    <citation type="submission" date="2023-06" db="EMBL/GenBank/DDBJ databases">
        <authorList>
            <consortium name="Lawrence Berkeley National Laboratory"/>
            <person name="Haridas S."/>
            <person name="Hensen N."/>
            <person name="Bonometti L."/>
            <person name="Westerberg I."/>
            <person name="Brannstrom I.O."/>
            <person name="Guillou S."/>
            <person name="Cros-Aarteil S."/>
            <person name="Calhoun S."/>
            <person name="Kuo A."/>
            <person name="Mondo S."/>
            <person name="Pangilinan J."/>
            <person name="Riley R."/>
            <person name="Labutti K."/>
            <person name="Andreopoulos B."/>
            <person name="Lipzen A."/>
            <person name="Chen C."/>
            <person name="Yanf M."/>
            <person name="Daum C."/>
            <person name="Ng V."/>
            <person name="Clum A."/>
            <person name="Steindorff A."/>
            <person name="Ohm R."/>
            <person name="Martin F."/>
            <person name="Silar P."/>
            <person name="Natvig D."/>
            <person name="Lalanne C."/>
            <person name="Gautier V."/>
            <person name="Ament-Velasquez S.L."/>
            <person name="Kruys A."/>
            <person name="Hutchinson M.I."/>
            <person name="Powell A.J."/>
            <person name="Barry K."/>
            <person name="Miller A.N."/>
            <person name="Grigoriev I.V."/>
            <person name="Debuchy R."/>
            <person name="Gladieux P."/>
            <person name="Thoren M.H."/>
            <person name="Johannesson H."/>
        </authorList>
    </citation>
    <scope>NUCLEOTIDE SEQUENCE</scope>
    <source>
        <strain evidence="3">CBS 958.72</strain>
    </source>
</reference>
<evidence type="ECO:0000313" key="4">
    <source>
        <dbReference type="Proteomes" id="UP001287356"/>
    </source>
</evidence>
<sequence length="419" mass="44880">MMFCLLLVFPGCGRCWEGSQGAEQQKTIPRASAHKAKSGCLVQTSVVLENGCLYACHPCIQFRGHKTLRCGNHELLVSLFLIADTTSRCLYKWMAFPFPHANVCLYSMNRRATPDSEQTFVPAPVQQHYAYHSVEAKSPFPVSVLSYPHHEVPPLALLPEPSQYTPTIVQRWMQGTHGIPQDYDTVPPRYPGMPAIFPPSVSTPPTEAPSSSKEAVCGIRRKLCFLSLLIFGGLVLLAIALGVGLGVGLGNQNRASTLSAADAAASSPSSVSTEETSTVTIFNTGTATRAPSQTSSVSTSTSQVTSSKLTCPGAQNAQLPTSNGKQFIHLCGIDYGGVEQAADIGNMRTSSFQDCIEKCSVFVGCMGVGWGEQNGDGPDEHTCWMKANLTTSHNAITTWNFGVLLAGPAESTTKTKQEA</sequence>
<keyword evidence="2" id="KW-0732">Signal</keyword>
<evidence type="ECO:0000256" key="2">
    <source>
        <dbReference type="SAM" id="SignalP"/>
    </source>
</evidence>
<keyword evidence="1" id="KW-1133">Transmembrane helix</keyword>
<dbReference type="AlphaFoldDB" id="A0AAE0NLA2"/>